<reference evidence="1 2" key="1">
    <citation type="submission" date="2018-03" db="EMBL/GenBank/DDBJ databases">
        <title>Cross-interface Injection: A General Nanoliter Liquid Handling Method Applied to Single Cells Genome Amplification Automated Nanoliter Liquid Handling Applied to Single Cell Multiple Displacement Amplification.</title>
        <authorList>
            <person name="Yun J."/>
            <person name="Xu P."/>
            <person name="Xu J."/>
            <person name="Dai X."/>
            <person name="Wang Y."/>
            <person name="Zheng X."/>
            <person name="Cao C."/>
            <person name="Yi Q."/>
            <person name="Zhu Y."/>
            <person name="Wang L."/>
            <person name="Dong Z."/>
            <person name="Huang Y."/>
            <person name="Huang L."/>
            <person name="Du W."/>
        </authorList>
    </citation>
    <scope>NUCLEOTIDE SEQUENCE [LARGE SCALE GENOMIC DNA]</scope>
    <source>
        <strain evidence="1 2">Z-D1-2</strain>
    </source>
</reference>
<sequence length="1249" mass="143498">MAAVIYCESCDAQQPNDWKSGDLCHQCGGTVREEVRCAWCAQNTPKGKFCKHCGNEVQSDRNFGPARILKSLGVDQLALTQKLSELEDSKREQYRNQFNQHYAFIELARQDLQRLENHVVIKGQEKFTALENELLPEIPFDQAYLDRCKAYAKLDAAQNEMDFLSRRKSFTSEVNKALAKIAYVRQVPFSTALDKSTASQYIRNGLTQEASLFKQESLLFFSHINSFLSVLDWQTIKDTAEVLKPEGKDFISYCIELANPLLKINYIRPYAALAVAHLLQQLEAKRHPEFERFKLVAEEALSHDDNTLRLAAAILFEQADRVLTVTHQDSPVSAIAIAWLIDHAPDKLPKIVRNNKLSAHQLDVLEEEIQKHPLVLPEALKAPFEQLAQFALNNLLEAEGFRASANHNASGKAFYYRIITFAGQFGVITQEQLDKLVQNGHSSGYFDAAEAILSYVSANNLDLQKVNALWFDRPKEFEIYETGFAFLEKALAMVQNGNYPSEQSLSKILMFLKLHFSKISISDSVNRTLMLNFFNEIAFAQHPVSYTFAKFLIRELFDLTNYPTTDWLLFVTCTSGYLKGQYYVENSKEPRDFALTDTFIEDFFDGSWEKFAASYKQVMTFRCKMDANYEYNDIIEPWIEPVKEEVAQTLMEKPAITHSLLEGHKEAILFGLPGILQIETHDNKFPFIEALGNKEKWDTGDVILYAHRPNVLHYNQSEKCLNNFHEWLTRNNFRNYYSPIFAKYGRDFFNFSVKSEQVPFGMIKTWLQMAAVRNKNEQIAAFFNDRFGCLVPYSASSPMVSVLKDGESFALTGAYVITHLFKDFEEVIAYAQHNFPYGLNHKTNAFLLHALQDLGTEIQEHLTNQEQITSLVNSLFLMAKNTENNEHSREFWLSAVLNVLLQIAPVVEDRNFIIERVWQMADLHFTLTEKVYDFVKAQVSNMLQHNPVYGIKFLYAYLEDYYFRKYSAPWVADVMKENIEDIAKGFSQDSTLMAEKINHLIAFSNKEPYDSDQKRIQKEFEKHVIAILDHMPKEDISDDIWLDLQYKIHLDEINFFFKTDLERWMEANGISLELEEAETFVVASEDSVSMPGSSMEIPDDIDYDPEEIYMDMMEISTFMGSFTVNTEQMEKLINHIPYYKKDKSNNPMLLSVLSMKQTEIRTFLAEDMGTAINLYQKLFEVLIDPLCAPDGPFSTYGLLAALQMQQLLDGSIFAMQYISSVETMLNTGAYSAAHTQMLQNLLDQLKAAS</sequence>
<dbReference type="EMBL" id="PYVU01000009">
    <property type="protein sequence ID" value="PTB97639.1"/>
    <property type="molecule type" value="Genomic_DNA"/>
</dbReference>
<evidence type="ECO:0000313" key="2">
    <source>
        <dbReference type="Proteomes" id="UP000240608"/>
    </source>
</evidence>
<name>A0A2T4DV00_9BACT</name>
<evidence type="ECO:0000313" key="1">
    <source>
        <dbReference type="EMBL" id="PTB97639.1"/>
    </source>
</evidence>
<organism evidence="1 2">
    <name type="scientific">Marivirga lumbricoides</name>
    <dbReference type="NCBI Taxonomy" id="1046115"/>
    <lineage>
        <taxon>Bacteria</taxon>
        <taxon>Pseudomonadati</taxon>
        <taxon>Bacteroidota</taxon>
        <taxon>Cytophagia</taxon>
        <taxon>Cytophagales</taxon>
        <taxon>Marivirgaceae</taxon>
        <taxon>Marivirga</taxon>
    </lineage>
</organism>
<proteinExistence type="predicted"/>
<gene>
    <name evidence="1" type="ORF">C9994_02035</name>
</gene>
<accession>A0A2T4DV00</accession>
<dbReference type="Proteomes" id="UP000240608">
    <property type="component" value="Unassembled WGS sequence"/>
</dbReference>
<protein>
    <submittedName>
        <fullName evidence="1">Uncharacterized protein</fullName>
    </submittedName>
</protein>
<comment type="caution">
    <text evidence="1">The sequence shown here is derived from an EMBL/GenBank/DDBJ whole genome shotgun (WGS) entry which is preliminary data.</text>
</comment>
<dbReference type="AlphaFoldDB" id="A0A2T4DV00"/>